<reference evidence="2 3" key="1">
    <citation type="submission" date="2019-02" db="EMBL/GenBank/DDBJ databases">
        <title>Deep-cultivation of Planctomycetes and their phenomic and genomic characterization uncovers novel biology.</title>
        <authorList>
            <person name="Wiegand S."/>
            <person name="Jogler M."/>
            <person name="Boedeker C."/>
            <person name="Pinto D."/>
            <person name="Vollmers J."/>
            <person name="Rivas-Marin E."/>
            <person name="Kohn T."/>
            <person name="Peeters S.H."/>
            <person name="Heuer A."/>
            <person name="Rast P."/>
            <person name="Oberbeckmann S."/>
            <person name="Bunk B."/>
            <person name="Jeske O."/>
            <person name="Meyerdierks A."/>
            <person name="Storesund J.E."/>
            <person name="Kallscheuer N."/>
            <person name="Luecker S."/>
            <person name="Lage O.M."/>
            <person name="Pohl T."/>
            <person name="Merkel B.J."/>
            <person name="Hornburger P."/>
            <person name="Mueller R.-W."/>
            <person name="Bruemmer F."/>
            <person name="Labrenz M."/>
            <person name="Spormann A.M."/>
            <person name="Op den Camp H."/>
            <person name="Overmann J."/>
            <person name="Amann R."/>
            <person name="Jetten M.S.M."/>
            <person name="Mascher T."/>
            <person name="Medema M.H."/>
            <person name="Devos D.P."/>
            <person name="Kaster A.-K."/>
            <person name="Ovreas L."/>
            <person name="Rohde M."/>
            <person name="Galperin M.Y."/>
            <person name="Jogler C."/>
        </authorList>
    </citation>
    <scope>NUCLEOTIDE SEQUENCE [LARGE SCALE GENOMIC DNA]</scope>
    <source>
        <strain evidence="2 3">K22_7</strain>
    </source>
</reference>
<dbReference type="AlphaFoldDB" id="A0A517N573"/>
<evidence type="ECO:0000313" key="2">
    <source>
        <dbReference type="EMBL" id="QDT02286.1"/>
    </source>
</evidence>
<accession>A0A517N573</accession>
<proteinExistence type="predicted"/>
<evidence type="ECO:0000256" key="1">
    <source>
        <dbReference type="SAM" id="MobiDB-lite"/>
    </source>
</evidence>
<dbReference type="Proteomes" id="UP000318538">
    <property type="component" value="Chromosome"/>
</dbReference>
<gene>
    <name evidence="2" type="ORF">K227x_06620</name>
</gene>
<sequence>MLGIAKPTPLLTHVGVNLRFTARATPHSPGQNARPAGHAAERQGEHAACAKSFNRVGIAPCVHVLETRGPLGTR</sequence>
<name>A0A517N573_9BACT</name>
<protein>
    <submittedName>
        <fullName evidence="2">Uncharacterized protein</fullName>
    </submittedName>
</protein>
<organism evidence="2 3">
    <name type="scientific">Rubripirellula lacrimiformis</name>
    <dbReference type="NCBI Taxonomy" id="1930273"/>
    <lineage>
        <taxon>Bacteria</taxon>
        <taxon>Pseudomonadati</taxon>
        <taxon>Planctomycetota</taxon>
        <taxon>Planctomycetia</taxon>
        <taxon>Pirellulales</taxon>
        <taxon>Pirellulaceae</taxon>
        <taxon>Rubripirellula</taxon>
    </lineage>
</organism>
<keyword evidence="3" id="KW-1185">Reference proteome</keyword>
<feature type="region of interest" description="Disordered" evidence="1">
    <location>
        <begin position="23"/>
        <end position="44"/>
    </location>
</feature>
<evidence type="ECO:0000313" key="3">
    <source>
        <dbReference type="Proteomes" id="UP000318538"/>
    </source>
</evidence>
<dbReference type="EMBL" id="CP036525">
    <property type="protein sequence ID" value="QDT02286.1"/>
    <property type="molecule type" value="Genomic_DNA"/>
</dbReference>
<dbReference type="KEGG" id="rlc:K227x_06620"/>